<dbReference type="Gene3D" id="1.10.510.10">
    <property type="entry name" value="Transferase(Phosphotransferase) domain 1"/>
    <property type="match status" value="1"/>
</dbReference>
<keyword evidence="2" id="KW-1185">Reference proteome</keyword>
<evidence type="ECO:0000313" key="2">
    <source>
        <dbReference type="Proteomes" id="UP001652445"/>
    </source>
</evidence>
<proteinExistence type="predicted"/>
<dbReference type="EMBL" id="JAOQIO010000113">
    <property type="protein sequence ID" value="MCU6797132.1"/>
    <property type="molecule type" value="Genomic_DNA"/>
</dbReference>
<organism evidence="1 2">
    <name type="scientific">Paenibacillus baimaensis</name>
    <dbReference type="NCBI Taxonomy" id="2982185"/>
    <lineage>
        <taxon>Bacteria</taxon>
        <taxon>Bacillati</taxon>
        <taxon>Bacillota</taxon>
        <taxon>Bacilli</taxon>
        <taxon>Bacillales</taxon>
        <taxon>Paenibacillaceae</taxon>
        <taxon>Paenibacillus</taxon>
    </lineage>
</organism>
<name>A0ABT2UR51_9BACL</name>
<dbReference type="GO" id="GO:0004674">
    <property type="term" value="F:protein serine/threonine kinase activity"/>
    <property type="evidence" value="ECO:0007669"/>
    <property type="project" value="UniProtKB-KW"/>
</dbReference>
<dbReference type="InterPro" id="IPR011009">
    <property type="entry name" value="Kinase-like_dom_sf"/>
</dbReference>
<keyword evidence="1" id="KW-0418">Kinase</keyword>
<dbReference type="InterPro" id="IPR052396">
    <property type="entry name" value="Meiotic_Drive_Suppr_Kinase"/>
</dbReference>
<protein>
    <submittedName>
        <fullName evidence="1">Serine/threonine protein kinase</fullName>
    </submittedName>
</protein>
<dbReference type="RefSeq" id="WP_076235794.1">
    <property type="nucleotide sequence ID" value="NZ_JAOQIO010000113.1"/>
</dbReference>
<gene>
    <name evidence="1" type="ORF">OB236_33885</name>
</gene>
<keyword evidence="1" id="KW-0808">Transferase</keyword>
<dbReference type="PANTHER" id="PTHR37171:SF1">
    <property type="entry name" value="SERINE_THREONINE-PROTEIN KINASE YRZF-RELATED"/>
    <property type="match status" value="1"/>
</dbReference>
<dbReference type="Proteomes" id="UP001652445">
    <property type="component" value="Unassembled WGS sequence"/>
</dbReference>
<evidence type="ECO:0000313" key="1">
    <source>
        <dbReference type="EMBL" id="MCU6797132.1"/>
    </source>
</evidence>
<dbReference type="PANTHER" id="PTHR37171">
    <property type="entry name" value="SERINE/THREONINE-PROTEIN KINASE YRZF-RELATED"/>
    <property type="match status" value="1"/>
</dbReference>
<sequence>MLEELIEQVERGLVPHIRIESVDPLNPIVVRQVPPPWVLLGAGNYAAVVRHPDFEEWVVKVYAPGRPGIEEEAEVYRRLGSHPAYSECLHVGDRYLVLKRLRGFTFYNCLLRGIHIPKQAIRDIDSALDYARERGLHPHDVHGKNVMLDHGRGKVVDVSDFLKEDPCTMWDDVKTAYNRFYFPVFHKLPIPEHLLNMIRKSYRWLGKSSRFRTGSGKDT</sequence>
<comment type="caution">
    <text evidence="1">The sequence shown here is derived from an EMBL/GenBank/DDBJ whole genome shotgun (WGS) entry which is preliminary data.</text>
</comment>
<dbReference type="SUPFAM" id="SSF56112">
    <property type="entry name" value="Protein kinase-like (PK-like)"/>
    <property type="match status" value="1"/>
</dbReference>
<reference evidence="1 2" key="1">
    <citation type="submission" date="2022-09" db="EMBL/GenBank/DDBJ databases">
        <authorList>
            <person name="Han X.L."/>
            <person name="Wang Q."/>
            <person name="Lu T."/>
        </authorList>
    </citation>
    <scope>NUCLEOTIDE SEQUENCE [LARGE SCALE GENOMIC DNA]</scope>
    <source>
        <strain evidence="1 2">WQ 127069</strain>
    </source>
</reference>
<keyword evidence="1" id="KW-0723">Serine/threonine-protein kinase</keyword>
<accession>A0ABT2UR51</accession>